<feature type="region of interest" description="Disordered" evidence="1">
    <location>
        <begin position="218"/>
        <end position="245"/>
    </location>
</feature>
<dbReference type="OrthoDB" id="3695060at2"/>
<evidence type="ECO:0000313" key="4">
    <source>
        <dbReference type="EMBL" id="PZF86951.1"/>
    </source>
</evidence>
<keyword evidence="2" id="KW-1133">Transmembrane helix</keyword>
<evidence type="ECO:0000256" key="2">
    <source>
        <dbReference type="SAM" id="Phobius"/>
    </source>
</evidence>
<dbReference type="EMBL" id="POUB01000328">
    <property type="protein sequence ID" value="PZF86951.1"/>
    <property type="molecule type" value="Genomic_DNA"/>
</dbReference>
<keyword evidence="2" id="KW-0812">Transmembrane</keyword>
<keyword evidence="3" id="KW-0732">Signal</keyword>
<comment type="caution">
    <text evidence="4">The sequence shown here is derived from an EMBL/GenBank/DDBJ whole genome shotgun (WGS) entry which is preliminary data.</text>
</comment>
<evidence type="ECO:0000313" key="5">
    <source>
        <dbReference type="Proteomes" id="UP000248749"/>
    </source>
</evidence>
<dbReference type="AlphaFoldDB" id="A0A2W2BHH6"/>
<accession>A0A2W2BHH6</accession>
<protein>
    <recommendedName>
        <fullName evidence="6">DUF3153 domain-containing protein</fullName>
    </recommendedName>
</protein>
<keyword evidence="2" id="KW-0472">Membrane</keyword>
<name>A0A2W2BHH6_9ACTN</name>
<dbReference type="Proteomes" id="UP000248749">
    <property type="component" value="Unassembled WGS sequence"/>
</dbReference>
<feature type="signal peptide" evidence="3">
    <location>
        <begin position="1"/>
        <end position="19"/>
    </location>
</feature>
<organism evidence="4 5">
    <name type="scientific">Micromonospora deserti</name>
    <dbReference type="NCBI Taxonomy" id="2070366"/>
    <lineage>
        <taxon>Bacteria</taxon>
        <taxon>Bacillati</taxon>
        <taxon>Actinomycetota</taxon>
        <taxon>Actinomycetes</taxon>
        <taxon>Micromonosporales</taxon>
        <taxon>Micromonosporaceae</taxon>
        <taxon>Micromonospora</taxon>
    </lineage>
</organism>
<keyword evidence="5" id="KW-1185">Reference proteome</keyword>
<gene>
    <name evidence="4" type="ORF">C1I99_28300</name>
</gene>
<evidence type="ECO:0008006" key="6">
    <source>
        <dbReference type="Google" id="ProtNLM"/>
    </source>
</evidence>
<sequence>MLLSVGVVAVAVVAGVLGADDDSTLVPPPTATERADTVPLLARAAATQGICYGWRLEDGLDVVSVGSNLGDGVAVADDPRCPRWAQVVADITYTAESSEANDYASVRIEGSADLERLDLITVDSGLDRFGLTEDAFLDDPGWAVTRAAVSLPLLLAETGAVSPAPVATAAPAAAPSPLPDAGSDLWRDRWGYFLGAAGLLLVTALLVTVGLVLRRRQRTQRAAGPARGQRRGGGTRAAGRTPERA</sequence>
<feature type="chain" id="PRO_5038796319" description="DUF3153 domain-containing protein" evidence="3">
    <location>
        <begin position="20"/>
        <end position="245"/>
    </location>
</feature>
<evidence type="ECO:0000256" key="1">
    <source>
        <dbReference type="SAM" id="MobiDB-lite"/>
    </source>
</evidence>
<evidence type="ECO:0000256" key="3">
    <source>
        <dbReference type="SAM" id="SignalP"/>
    </source>
</evidence>
<proteinExistence type="predicted"/>
<feature type="transmembrane region" description="Helical" evidence="2">
    <location>
        <begin position="190"/>
        <end position="213"/>
    </location>
</feature>
<reference evidence="4 5" key="1">
    <citation type="submission" date="2018-01" db="EMBL/GenBank/DDBJ databases">
        <title>Draft genome sequence of Salinispora sp. 13K206.</title>
        <authorList>
            <person name="Sahin N."/>
            <person name="Saygin H."/>
            <person name="Ay H."/>
        </authorList>
    </citation>
    <scope>NUCLEOTIDE SEQUENCE [LARGE SCALE GENOMIC DNA]</scope>
    <source>
        <strain evidence="4 5">13K206</strain>
    </source>
</reference>